<proteinExistence type="predicted"/>
<dbReference type="Proteomes" id="UP000789901">
    <property type="component" value="Unassembled WGS sequence"/>
</dbReference>
<feature type="region of interest" description="Disordered" evidence="1">
    <location>
        <begin position="67"/>
        <end position="127"/>
    </location>
</feature>
<organism evidence="2 3">
    <name type="scientific">Gigaspora margarita</name>
    <dbReference type="NCBI Taxonomy" id="4874"/>
    <lineage>
        <taxon>Eukaryota</taxon>
        <taxon>Fungi</taxon>
        <taxon>Fungi incertae sedis</taxon>
        <taxon>Mucoromycota</taxon>
        <taxon>Glomeromycotina</taxon>
        <taxon>Glomeromycetes</taxon>
        <taxon>Diversisporales</taxon>
        <taxon>Gigasporaceae</taxon>
        <taxon>Gigaspora</taxon>
    </lineage>
</organism>
<comment type="caution">
    <text evidence="2">The sequence shown here is derived from an EMBL/GenBank/DDBJ whole genome shotgun (WGS) entry which is preliminary data.</text>
</comment>
<feature type="compositionally biased region" description="Polar residues" evidence="1">
    <location>
        <begin position="118"/>
        <end position="127"/>
    </location>
</feature>
<evidence type="ECO:0000313" key="2">
    <source>
        <dbReference type="EMBL" id="CAG8841826.1"/>
    </source>
</evidence>
<gene>
    <name evidence="2" type="ORF">GMARGA_LOCUS35651</name>
</gene>
<name>A0ABN7WVN2_GIGMA</name>
<accession>A0ABN7WVN2</accession>
<feature type="non-terminal residue" evidence="2">
    <location>
        <position position="127"/>
    </location>
</feature>
<evidence type="ECO:0000313" key="3">
    <source>
        <dbReference type="Proteomes" id="UP000789901"/>
    </source>
</evidence>
<protein>
    <submittedName>
        <fullName evidence="2">45409_t:CDS:1</fullName>
    </submittedName>
</protein>
<reference evidence="2 3" key="1">
    <citation type="submission" date="2021-06" db="EMBL/GenBank/DDBJ databases">
        <authorList>
            <person name="Kallberg Y."/>
            <person name="Tangrot J."/>
            <person name="Rosling A."/>
        </authorList>
    </citation>
    <scope>NUCLEOTIDE SEQUENCE [LARGE SCALE GENOMIC DNA]</scope>
    <source>
        <strain evidence="2 3">120-4 pot B 10/14</strain>
    </source>
</reference>
<feature type="compositionally biased region" description="Polar residues" evidence="1">
    <location>
        <begin position="77"/>
        <end position="88"/>
    </location>
</feature>
<dbReference type="EMBL" id="CAJVQB010067002">
    <property type="protein sequence ID" value="CAG8841826.1"/>
    <property type="molecule type" value="Genomic_DNA"/>
</dbReference>
<sequence length="127" mass="14528">MTSYWYEMNTANFSNNRSESMLDMEQYIFFDGDAKCSTTNANNTSSSFYDQNDEIQKCNEIRDKMKTSSISKSSVSNMNETSTTNKPVSTIDEPNYSNNQDEDEFIDRLNIDLEEQDNGVSDSANNE</sequence>
<keyword evidence="3" id="KW-1185">Reference proteome</keyword>
<evidence type="ECO:0000256" key="1">
    <source>
        <dbReference type="SAM" id="MobiDB-lite"/>
    </source>
</evidence>